<organism evidence="1">
    <name type="scientific">Thermodesulfovibrio obliviosus</name>
    <dbReference type="NCBI Taxonomy" id="3118332"/>
    <lineage>
        <taxon>Bacteria</taxon>
        <taxon>Pseudomonadati</taxon>
        <taxon>Nitrospirota</taxon>
        <taxon>Thermodesulfovibrionia</taxon>
        <taxon>Thermodesulfovibrionales</taxon>
        <taxon>Thermodesulfovibrionaceae</taxon>
        <taxon>Thermodesulfovibrio</taxon>
    </lineage>
</organism>
<dbReference type="RefSeq" id="WP_353686676.1">
    <property type="nucleotide sequence ID" value="NZ_CP144374.1"/>
</dbReference>
<sequence length="98" mass="10931">MNPRPIPTDIHKLYSEYYTHQLENSPKESFASLRRAIKNNILRRYGYSVDIKGGLLDLLGRIFSCIGPLKEIVGGNIMYLKAIDGGRLLDVGCGSGNF</sequence>
<gene>
    <name evidence="1" type="ORF">V4D31_02505</name>
</gene>
<dbReference type="EMBL" id="CP144374">
    <property type="protein sequence ID" value="XCH49040.1"/>
    <property type="molecule type" value="Genomic_DNA"/>
</dbReference>
<proteinExistence type="predicted"/>
<dbReference type="KEGG" id="tob:V4D31_02505"/>
<dbReference type="SUPFAM" id="SSF53335">
    <property type="entry name" value="S-adenosyl-L-methionine-dependent methyltransferases"/>
    <property type="match status" value="1"/>
</dbReference>
<reference evidence="1" key="1">
    <citation type="submission" date="2024-01" db="EMBL/GenBank/DDBJ databases">
        <title>The first autotrophic representatives of the genus Thermodesulfovibrio.</title>
        <authorList>
            <person name="Maltseva A.I."/>
            <person name="Elcheninov A.G."/>
            <person name="Kublanov I.V."/>
            <person name="Lebedinsky A.V."/>
            <person name="Frolov E.N."/>
        </authorList>
    </citation>
    <scope>NUCLEOTIDE SEQUENCE</scope>
    <source>
        <strain evidence="1">3462-1</strain>
    </source>
</reference>
<dbReference type="InterPro" id="IPR029063">
    <property type="entry name" value="SAM-dependent_MTases_sf"/>
</dbReference>
<protein>
    <recommendedName>
        <fullName evidence="2">Class I SAM-dependent methyltransferase</fullName>
    </recommendedName>
</protein>
<evidence type="ECO:0000313" key="1">
    <source>
        <dbReference type="EMBL" id="XCH49040.1"/>
    </source>
</evidence>
<evidence type="ECO:0008006" key="2">
    <source>
        <dbReference type="Google" id="ProtNLM"/>
    </source>
</evidence>
<dbReference type="AlphaFoldDB" id="A0AAU8H5H0"/>
<name>A0AAU8H5H0_9BACT</name>
<accession>A0AAU8H5H0</accession>